<keyword evidence="2" id="KW-1185">Reference proteome</keyword>
<dbReference type="SUPFAM" id="SSF141571">
    <property type="entry name" value="Pentapeptide repeat-like"/>
    <property type="match status" value="1"/>
</dbReference>
<protein>
    <recommendedName>
        <fullName evidence="3">Pentapeptide repeat-containing protein</fullName>
    </recommendedName>
</protein>
<reference evidence="1" key="1">
    <citation type="submission" date="2012-02" db="EMBL/GenBank/DDBJ databases">
        <title>Whole genome shotgun sequence of Gordonia otitidis NBRC 100426.</title>
        <authorList>
            <person name="Yoshida I."/>
            <person name="Hosoyama A."/>
            <person name="Tsuchikane K."/>
            <person name="Katsumata H."/>
            <person name="Yamazaki S."/>
            <person name="Fujita N."/>
        </authorList>
    </citation>
    <scope>NUCLEOTIDE SEQUENCE [LARGE SCALE GENOMIC DNA]</scope>
    <source>
        <strain evidence="1">NBRC 100426</strain>
    </source>
</reference>
<dbReference type="InterPro" id="IPR001646">
    <property type="entry name" value="5peptide_repeat"/>
</dbReference>
<comment type="caution">
    <text evidence="1">The sequence shown here is derived from an EMBL/GenBank/DDBJ whole genome shotgun (WGS) entry which is preliminary data.</text>
</comment>
<evidence type="ECO:0008006" key="3">
    <source>
        <dbReference type="Google" id="ProtNLM"/>
    </source>
</evidence>
<organism evidence="1 2">
    <name type="scientific">Gordonia otitidis (strain DSM 44809 / CCUG 52243 / JCM 12355 / NBRC 100426 / IFM 10032)</name>
    <dbReference type="NCBI Taxonomy" id="1108044"/>
    <lineage>
        <taxon>Bacteria</taxon>
        <taxon>Bacillati</taxon>
        <taxon>Actinomycetota</taxon>
        <taxon>Actinomycetes</taxon>
        <taxon>Mycobacteriales</taxon>
        <taxon>Gordoniaceae</taxon>
        <taxon>Gordonia</taxon>
    </lineage>
</organism>
<dbReference type="Pfam" id="PF00805">
    <property type="entry name" value="Pentapeptide"/>
    <property type="match status" value="1"/>
</dbReference>
<dbReference type="AlphaFoldDB" id="H5TFR7"/>
<dbReference type="STRING" id="1108044.GOOTI_005_00030"/>
<evidence type="ECO:0000313" key="1">
    <source>
        <dbReference type="EMBL" id="GAB32325.1"/>
    </source>
</evidence>
<dbReference type="Gene3D" id="2.160.20.80">
    <property type="entry name" value="E3 ubiquitin-protein ligase SopA"/>
    <property type="match status" value="1"/>
</dbReference>
<dbReference type="Proteomes" id="UP000005038">
    <property type="component" value="Unassembled WGS sequence"/>
</dbReference>
<sequence>MSIRAPRISPVPKSTLDPFDAGSIAAGDAIESALIADADLSGTDFGDVSLTGCEVVRSSLDDADLTGLRAVDTRLDAVSSARVFAPRSTLHNVRIENSRIGALDLFGGRMRSVVIENCKLGFVNLSGNEARDVLFRSCVIDELDVSEAHLTRISFEDSSVNALDVRRATLTNVDLRDLRVNVVRNLGGLSGATITTQQAVALADQFAAHLGISVA</sequence>
<dbReference type="EMBL" id="BAFB01000005">
    <property type="protein sequence ID" value="GAB32325.1"/>
    <property type="molecule type" value="Genomic_DNA"/>
</dbReference>
<accession>H5TFR7</accession>
<proteinExistence type="predicted"/>
<gene>
    <name evidence="1" type="ORF">GOOTI_005_00030</name>
</gene>
<evidence type="ECO:0000313" key="2">
    <source>
        <dbReference type="Proteomes" id="UP000005038"/>
    </source>
</evidence>
<name>H5TFR7_GORO1</name>
<dbReference type="RefSeq" id="WP_007236600.1">
    <property type="nucleotide sequence ID" value="NZ_BAFB01000005.1"/>
</dbReference>